<sequence>MLQLIELQFEYDPRKNSSNIKKHKVDFEDLFLLIWEDSSKALEERSITVGKSIKHRTLLVVHFIKSNYENEEIIRIISGKKSYRERKLFCEL</sequence>
<reference evidence="1" key="1">
    <citation type="submission" date="2018-01" db="EMBL/GenBank/DDBJ databases">
        <title>Genomic characterization of Leptospira inadai serogroup Lyme isolated from captured rat in Brazil and comparative analysis with human reference strain.</title>
        <authorList>
            <person name="Moreno L.Z."/>
            <person name="Loureiro A.P."/>
            <person name="Miraglia F."/>
            <person name="Kremer F.S."/>
            <person name="Eslabao M.R."/>
            <person name="Dellagostin O.A."/>
            <person name="Lilenbaum W."/>
            <person name="Moreno A.M."/>
        </authorList>
    </citation>
    <scope>NUCLEOTIDE SEQUENCE [LARGE SCALE GENOMIC DNA]</scope>
    <source>
        <strain evidence="1">M34/99</strain>
    </source>
</reference>
<proteinExistence type="predicted"/>
<dbReference type="Gene3D" id="3.10.450.530">
    <property type="entry name" value="Ribonuclease toxin, BrnT, of type II toxin-antitoxin system"/>
    <property type="match status" value="1"/>
</dbReference>
<organism evidence="1 2">
    <name type="scientific">Leptospira inadai serovar Lyme</name>
    <dbReference type="NCBI Taxonomy" id="293084"/>
    <lineage>
        <taxon>Bacteria</taxon>
        <taxon>Pseudomonadati</taxon>
        <taxon>Spirochaetota</taxon>
        <taxon>Spirochaetia</taxon>
        <taxon>Leptospirales</taxon>
        <taxon>Leptospiraceae</taxon>
        <taxon>Leptospira</taxon>
    </lineage>
</organism>
<evidence type="ECO:0000313" key="2">
    <source>
        <dbReference type="Proteomes" id="UP000094669"/>
    </source>
</evidence>
<dbReference type="Pfam" id="PF04365">
    <property type="entry name" value="BrnT_toxin"/>
    <property type="match status" value="1"/>
</dbReference>
<comment type="caution">
    <text evidence="1">The sequence shown here is derived from an EMBL/GenBank/DDBJ whole genome shotgun (WGS) entry which is preliminary data.</text>
</comment>
<dbReference type="InterPro" id="IPR038573">
    <property type="entry name" value="BrnT_sf"/>
</dbReference>
<accession>A0ABX4YD96</accession>
<dbReference type="RefSeq" id="WP_081654323.1">
    <property type="nucleotide sequence ID" value="NZ_MCRM02000035.1"/>
</dbReference>
<protein>
    <recommendedName>
        <fullName evidence="3">PF04365 family protein</fullName>
    </recommendedName>
</protein>
<dbReference type="Proteomes" id="UP000094669">
    <property type="component" value="Unassembled WGS sequence"/>
</dbReference>
<gene>
    <name evidence="1" type="ORF">BES34_020015</name>
</gene>
<evidence type="ECO:0000313" key="1">
    <source>
        <dbReference type="EMBL" id="PNV72118.1"/>
    </source>
</evidence>
<keyword evidence="2" id="KW-1185">Reference proteome</keyword>
<evidence type="ECO:0008006" key="3">
    <source>
        <dbReference type="Google" id="ProtNLM"/>
    </source>
</evidence>
<dbReference type="EMBL" id="MCRM02000035">
    <property type="protein sequence ID" value="PNV72118.1"/>
    <property type="molecule type" value="Genomic_DNA"/>
</dbReference>
<name>A0ABX4YD96_9LEPT</name>
<dbReference type="InterPro" id="IPR007460">
    <property type="entry name" value="BrnT_toxin"/>
</dbReference>